<sequence length="27" mass="3015">MNSHKSNIAALNCALCKMMLIQPVRVK</sequence>
<dbReference type="AlphaFoldDB" id="A0A1I7SIB7"/>
<evidence type="ECO:0000313" key="2">
    <source>
        <dbReference type="WBParaSite" id="BXY_1278600.1"/>
    </source>
</evidence>
<reference evidence="2" key="1">
    <citation type="submission" date="2016-11" db="UniProtKB">
        <authorList>
            <consortium name="WormBaseParasite"/>
        </authorList>
    </citation>
    <scope>IDENTIFICATION</scope>
</reference>
<proteinExistence type="predicted"/>
<dbReference type="Proteomes" id="UP000095284">
    <property type="component" value="Unplaced"/>
</dbReference>
<accession>A0A1I7SIB7</accession>
<organism evidence="1 2">
    <name type="scientific">Bursaphelenchus xylophilus</name>
    <name type="common">Pinewood nematode worm</name>
    <name type="synonym">Aphelenchoides xylophilus</name>
    <dbReference type="NCBI Taxonomy" id="6326"/>
    <lineage>
        <taxon>Eukaryota</taxon>
        <taxon>Metazoa</taxon>
        <taxon>Ecdysozoa</taxon>
        <taxon>Nematoda</taxon>
        <taxon>Chromadorea</taxon>
        <taxon>Rhabditida</taxon>
        <taxon>Tylenchina</taxon>
        <taxon>Tylenchomorpha</taxon>
        <taxon>Aphelenchoidea</taxon>
        <taxon>Aphelenchoididae</taxon>
        <taxon>Bursaphelenchus</taxon>
    </lineage>
</organism>
<name>A0A1I7SIB7_BURXY</name>
<dbReference type="WBParaSite" id="BXY_1278600.1">
    <property type="protein sequence ID" value="BXY_1278600.1"/>
    <property type="gene ID" value="BXY_1278600"/>
</dbReference>
<protein>
    <submittedName>
        <fullName evidence="2">Transposase</fullName>
    </submittedName>
</protein>
<evidence type="ECO:0000313" key="1">
    <source>
        <dbReference type="Proteomes" id="UP000095284"/>
    </source>
</evidence>